<feature type="signal peptide" evidence="9">
    <location>
        <begin position="1"/>
        <end position="29"/>
    </location>
</feature>
<dbReference type="EMBL" id="LSRX01000472">
    <property type="protein sequence ID" value="OLP96322.1"/>
    <property type="molecule type" value="Genomic_DNA"/>
</dbReference>
<evidence type="ECO:0000256" key="1">
    <source>
        <dbReference type="ARBA" id="ARBA00010617"/>
    </source>
</evidence>
<keyword evidence="11" id="KW-1185">Reference proteome</keyword>
<name>A0A1Q9DMC6_SYMMI</name>
<dbReference type="PRINTS" id="PR00385">
    <property type="entry name" value="P450"/>
</dbReference>
<keyword evidence="9" id="KW-0732">Signal</keyword>
<organism evidence="10 11">
    <name type="scientific">Symbiodinium microadriaticum</name>
    <name type="common">Dinoflagellate</name>
    <name type="synonym">Zooxanthella microadriatica</name>
    <dbReference type="NCBI Taxonomy" id="2951"/>
    <lineage>
        <taxon>Eukaryota</taxon>
        <taxon>Sar</taxon>
        <taxon>Alveolata</taxon>
        <taxon>Dinophyceae</taxon>
        <taxon>Suessiales</taxon>
        <taxon>Symbiodiniaceae</taxon>
        <taxon>Symbiodinium</taxon>
    </lineage>
</organism>
<sequence length="480" mass="53288">MAQLEPRSRRGPRLFQVLLLPLLFHFFQGRDFCAAKAGGPARQSQYRTWRSTPPVQRAALPILGDTLQLLNGKTMSSYQVDGRRKFGNVWKTSVLFKKAVIITGAAELAEAMKQESRPNATKAFFPPHHQRLFGTQSLLMQSGPPHRKLRRLVQAAMIPKAVSSYVETINEGVSEFLEKCKSQDGPFSMVEMLRTATVTTMLKILFGRQASASEIKNLIEDVSTWSDGLLSAPLTFLPWSNAARAMRARARVAKIIQGWIQSCAEGDGTLLSRLVFTEDEDGARLTKEEIVDNVFTLVFAATDTTASSLSSSFLALSRHPDLQQQLREVCSEEDMETVDRNLDAFLSEVLRTSPPAPFAMRLVEEDLEVSKVPVPAGWLMVYGFAGTLLCDAERYPQPKEFLWNRTFSDGQGQSLDEAAFGGGPRMCPGRFLAAQVAKTVLREVLGPGGFRWELEPGQDLSQRYTPGLFPVDGLQVVLKK</sequence>
<evidence type="ECO:0000256" key="8">
    <source>
        <dbReference type="RuleBase" id="RU000461"/>
    </source>
</evidence>
<dbReference type="InterPro" id="IPR017972">
    <property type="entry name" value="Cyt_P450_CS"/>
</dbReference>
<dbReference type="OMA" id="MIIHSTR"/>
<dbReference type="PANTHER" id="PTHR24286:SF384">
    <property type="entry name" value="P450, PUTATIVE (EUROFUNG)-RELATED"/>
    <property type="match status" value="1"/>
</dbReference>
<dbReference type="InterPro" id="IPR036396">
    <property type="entry name" value="Cyt_P450_sf"/>
</dbReference>
<evidence type="ECO:0000256" key="2">
    <source>
        <dbReference type="ARBA" id="ARBA00022617"/>
    </source>
</evidence>
<dbReference type="Proteomes" id="UP000186817">
    <property type="component" value="Unassembled WGS sequence"/>
</dbReference>
<reference evidence="10 11" key="1">
    <citation type="submission" date="2016-02" db="EMBL/GenBank/DDBJ databases">
        <title>Genome analysis of coral dinoflagellate symbionts highlights evolutionary adaptations to a symbiotic lifestyle.</title>
        <authorList>
            <person name="Aranda M."/>
            <person name="Li Y."/>
            <person name="Liew Y.J."/>
            <person name="Baumgarten S."/>
            <person name="Simakov O."/>
            <person name="Wilson M."/>
            <person name="Piel J."/>
            <person name="Ashoor H."/>
            <person name="Bougouffa S."/>
            <person name="Bajic V.B."/>
            <person name="Ryu T."/>
            <person name="Ravasi T."/>
            <person name="Bayer T."/>
            <person name="Micklem G."/>
            <person name="Kim H."/>
            <person name="Bhak J."/>
            <person name="Lajeunesse T.C."/>
            <person name="Voolstra C.R."/>
        </authorList>
    </citation>
    <scope>NUCLEOTIDE SEQUENCE [LARGE SCALE GENOMIC DNA]</scope>
    <source>
        <strain evidence="10 11">CCMP2467</strain>
    </source>
</reference>
<dbReference type="GO" id="GO:0004497">
    <property type="term" value="F:monooxygenase activity"/>
    <property type="evidence" value="ECO:0007669"/>
    <property type="project" value="UniProtKB-KW"/>
</dbReference>
<evidence type="ECO:0000256" key="6">
    <source>
        <dbReference type="ARBA" id="ARBA00023033"/>
    </source>
</evidence>
<evidence type="ECO:0000313" key="11">
    <source>
        <dbReference type="Proteomes" id="UP000186817"/>
    </source>
</evidence>
<keyword evidence="3 7" id="KW-0479">Metal-binding</keyword>
<evidence type="ECO:0000313" key="10">
    <source>
        <dbReference type="EMBL" id="OLP96322.1"/>
    </source>
</evidence>
<comment type="caution">
    <text evidence="10">The sequence shown here is derived from an EMBL/GenBank/DDBJ whole genome shotgun (WGS) entry which is preliminary data.</text>
</comment>
<keyword evidence="2 7" id="KW-0349">Heme</keyword>
<comment type="similarity">
    <text evidence="1 8">Belongs to the cytochrome P450 family.</text>
</comment>
<dbReference type="SUPFAM" id="SSF48264">
    <property type="entry name" value="Cytochrome P450"/>
    <property type="match status" value="1"/>
</dbReference>
<evidence type="ECO:0000256" key="5">
    <source>
        <dbReference type="ARBA" id="ARBA00023004"/>
    </source>
</evidence>
<gene>
    <name evidence="10" type="primary">cyp120</name>
    <name evidence="10" type="ORF">AK812_SmicGene21461</name>
</gene>
<comment type="cofactor">
    <cofactor evidence="7">
        <name>heme</name>
        <dbReference type="ChEBI" id="CHEBI:30413"/>
    </cofactor>
</comment>
<accession>A0A1Q9DMC6</accession>
<keyword evidence="6 8" id="KW-0503">Monooxygenase</keyword>
<dbReference type="PRINTS" id="PR00463">
    <property type="entry name" value="EP450I"/>
</dbReference>
<dbReference type="Pfam" id="PF00067">
    <property type="entry name" value="p450"/>
    <property type="match status" value="1"/>
</dbReference>
<keyword evidence="4 8" id="KW-0560">Oxidoreductase</keyword>
<dbReference type="PROSITE" id="PS00086">
    <property type="entry name" value="CYTOCHROME_P450"/>
    <property type="match status" value="1"/>
</dbReference>
<proteinExistence type="inferred from homology"/>
<dbReference type="GO" id="GO:0020037">
    <property type="term" value="F:heme binding"/>
    <property type="evidence" value="ECO:0007669"/>
    <property type="project" value="InterPro"/>
</dbReference>
<keyword evidence="5 7" id="KW-0408">Iron</keyword>
<dbReference type="OrthoDB" id="3945418at2759"/>
<dbReference type="InterPro" id="IPR002401">
    <property type="entry name" value="Cyt_P450_E_grp-I"/>
</dbReference>
<evidence type="ECO:0000256" key="4">
    <source>
        <dbReference type="ARBA" id="ARBA00023002"/>
    </source>
</evidence>
<dbReference type="PANTHER" id="PTHR24286">
    <property type="entry name" value="CYTOCHROME P450 26"/>
    <property type="match status" value="1"/>
</dbReference>
<evidence type="ECO:0000256" key="3">
    <source>
        <dbReference type="ARBA" id="ARBA00022723"/>
    </source>
</evidence>
<dbReference type="GO" id="GO:0016705">
    <property type="term" value="F:oxidoreductase activity, acting on paired donors, with incorporation or reduction of molecular oxygen"/>
    <property type="evidence" value="ECO:0007669"/>
    <property type="project" value="InterPro"/>
</dbReference>
<dbReference type="InterPro" id="IPR001128">
    <property type="entry name" value="Cyt_P450"/>
</dbReference>
<dbReference type="GO" id="GO:0005506">
    <property type="term" value="F:iron ion binding"/>
    <property type="evidence" value="ECO:0007669"/>
    <property type="project" value="InterPro"/>
</dbReference>
<evidence type="ECO:0000256" key="7">
    <source>
        <dbReference type="PIRSR" id="PIRSR602401-1"/>
    </source>
</evidence>
<dbReference type="GO" id="GO:0016125">
    <property type="term" value="P:sterol metabolic process"/>
    <property type="evidence" value="ECO:0007669"/>
    <property type="project" value="TreeGrafter"/>
</dbReference>
<evidence type="ECO:0000256" key="9">
    <source>
        <dbReference type="SAM" id="SignalP"/>
    </source>
</evidence>
<dbReference type="AlphaFoldDB" id="A0A1Q9DMC6"/>
<dbReference type="Gene3D" id="1.10.630.10">
    <property type="entry name" value="Cytochrome P450"/>
    <property type="match status" value="1"/>
</dbReference>
<protein>
    <submittedName>
        <fullName evidence="10">Putative cytochrome P450 120</fullName>
    </submittedName>
</protein>
<feature type="chain" id="PRO_5012118841" evidence="9">
    <location>
        <begin position="30"/>
        <end position="480"/>
    </location>
</feature>
<feature type="binding site" description="axial binding residue" evidence="7">
    <location>
        <position position="427"/>
    </location>
    <ligand>
        <name>heme</name>
        <dbReference type="ChEBI" id="CHEBI:30413"/>
    </ligand>
    <ligandPart>
        <name>Fe</name>
        <dbReference type="ChEBI" id="CHEBI:18248"/>
    </ligandPart>
</feature>